<dbReference type="EMBL" id="CASHTH010001392">
    <property type="protein sequence ID" value="CAI8014817.1"/>
    <property type="molecule type" value="Genomic_DNA"/>
</dbReference>
<gene>
    <name evidence="1" type="ORF">GBAR_LOCUS9241</name>
</gene>
<dbReference type="Proteomes" id="UP001174909">
    <property type="component" value="Unassembled WGS sequence"/>
</dbReference>
<comment type="caution">
    <text evidence="1">The sequence shown here is derived from an EMBL/GenBank/DDBJ whole genome shotgun (WGS) entry which is preliminary data.</text>
</comment>
<reference evidence="1" key="1">
    <citation type="submission" date="2023-03" db="EMBL/GenBank/DDBJ databases">
        <authorList>
            <person name="Steffen K."/>
            <person name="Cardenas P."/>
        </authorList>
    </citation>
    <scope>NUCLEOTIDE SEQUENCE</scope>
</reference>
<organism evidence="1 2">
    <name type="scientific">Geodia barretti</name>
    <name type="common">Barrett's horny sponge</name>
    <dbReference type="NCBI Taxonomy" id="519541"/>
    <lineage>
        <taxon>Eukaryota</taxon>
        <taxon>Metazoa</taxon>
        <taxon>Porifera</taxon>
        <taxon>Demospongiae</taxon>
        <taxon>Heteroscleromorpha</taxon>
        <taxon>Tetractinellida</taxon>
        <taxon>Astrophorina</taxon>
        <taxon>Geodiidae</taxon>
        <taxon>Geodia</taxon>
    </lineage>
</organism>
<name>A0AA35WIC3_GEOBA</name>
<sequence length="180" mass="21241">MKNIAEMSPVEFRKLLDTLVNEELFKSRERLVELLATDSSREELDTEFMEFHGDYEDLGFWLETYTQDPLKGLDPHASLTKKLKRHRDYILANRKTTRKERIYRRMGVYLESDPKPEKKVIELPPDEYRQLLYNLVTQELFAVREGLVALLAGDASFEELNVAFREFFVAYELLELALET</sequence>
<proteinExistence type="predicted"/>
<accession>A0AA35WIC3</accession>
<protein>
    <submittedName>
        <fullName evidence="1">Uncharacterized protein</fullName>
    </submittedName>
</protein>
<evidence type="ECO:0000313" key="1">
    <source>
        <dbReference type="EMBL" id="CAI8014817.1"/>
    </source>
</evidence>
<keyword evidence="2" id="KW-1185">Reference proteome</keyword>
<dbReference type="AlphaFoldDB" id="A0AA35WIC3"/>
<evidence type="ECO:0000313" key="2">
    <source>
        <dbReference type="Proteomes" id="UP001174909"/>
    </source>
</evidence>